<dbReference type="AlphaFoldDB" id="A0A635R885"/>
<dbReference type="EMBL" id="AAMIYH010000015">
    <property type="protein sequence ID" value="EDH8303005.1"/>
    <property type="molecule type" value="Genomic_DNA"/>
</dbReference>
<evidence type="ECO:0000313" key="3">
    <source>
        <dbReference type="EMBL" id="EDH8303005.1"/>
    </source>
</evidence>
<name>A0A635R885_SALET</name>
<reference evidence="3" key="1">
    <citation type="submission" date="2018-07" db="EMBL/GenBank/DDBJ databases">
        <authorList>
            <person name="Ashton P.M."/>
            <person name="Dallman T."/>
            <person name="Nair S."/>
            <person name="De Pinna E."/>
            <person name="Peters T."/>
            <person name="Grant K."/>
        </authorList>
    </citation>
    <scope>NUCLEOTIDE SEQUENCE</scope>
    <source>
        <strain evidence="3">368335</strain>
    </source>
</reference>
<sequence length="420" mass="46602">MANFAKTRAARESMEATATVVPDGIELPAESVEGTLADIEHDTKPIEALDADAELLAEDGDETDAQLEVLDEAQAAADGEGAGEDGEEPMDAEEDMPDDAATALDVAQESIRSRWNFEHRSSVAHESYGSRNRRQVARESLWEDIKAFLKRIWEWLKEQGRKIKDRWLKFSNQGKSIQARSKKYDEAIRKLGKQKKDEISGGFIKSLSIDGKFVGDDLPRLKNILNHVSTYYSGNVQSFLNNGTDMVGSVVKGDGAKVEKLKADFAALAKEDVSKFKLGNMALKMEYDEEGGFSSSYVEAENRAETNVKTPSVSELAKTNAFFNEVGKQIEKNVLEYRKTEQAREKFSQQIEKLLKEIDSVKIDEKPQLTESVRTARRYINSINQAVSLGEKVISSTQKHLAGGLNGYISAGIAAYEKSK</sequence>
<dbReference type="InterPro" id="IPR024413">
    <property type="entry name" value="Phage_phiKZ_Orf92_int-head"/>
</dbReference>
<feature type="coiled-coil region" evidence="1">
    <location>
        <begin position="337"/>
        <end position="364"/>
    </location>
</feature>
<proteinExistence type="predicted"/>
<keyword evidence="1" id="KW-0175">Coiled coil</keyword>
<dbReference type="Pfam" id="PF12699">
    <property type="entry name" value="phiKZ_IP"/>
    <property type="match status" value="1"/>
</dbReference>
<accession>A0A635R885</accession>
<evidence type="ECO:0000256" key="1">
    <source>
        <dbReference type="SAM" id="Coils"/>
    </source>
</evidence>
<organism evidence="3">
    <name type="scientific">Salmonella enterica subsp. enterica serovar Chester</name>
    <dbReference type="NCBI Taxonomy" id="149386"/>
    <lineage>
        <taxon>Bacteria</taxon>
        <taxon>Pseudomonadati</taxon>
        <taxon>Pseudomonadota</taxon>
        <taxon>Gammaproteobacteria</taxon>
        <taxon>Enterobacterales</taxon>
        <taxon>Enterobacteriaceae</taxon>
        <taxon>Salmonella</taxon>
    </lineage>
</organism>
<evidence type="ECO:0000256" key="2">
    <source>
        <dbReference type="SAM" id="MobiDB-lite"/>
    </source>
</evidence>
<protein>
    <submittedName>
        <fullName evidence="3">Uncharacterized protein</fullName>
    </submittedName>
</protein>
<feature type="region of interest" description="Disordered" evidence="2">
    <location>
        <begin position="73"/>
        <end position="96"/>
    </location>
</feature>
<comment type="caution">
    <text evidence="3">The sequence shown here is derived from an EMBL/GenBank/DDBJ whole genome shotgun (WGS) entry which is preliminary data.</text>
</comment>
<feature type="compositionally biased region" description="Acidic residues" evidence="2">
    <location>
        <begin position="81"/>
        <end position="96"/>
    </location>
</feature>
<gene>
    <name evidence="3" type="ORF">CB695_16160</name>
</gene>